<dbReference type="Pfam" id="PF00245">
    <property type="entry name" value="Alk_phosphatase"/>
    <property type="match status" value="1"/>
</dbReference>
<feature type="binding site" evidence="2">
    <location>
        <position position="204"/>
    </location>
    <ligand>
        <name>Zn(2+)</name>
        <dbReference type="ChEBI" id="CHEBI:29105"/>
        <label>2</label>
    </ligand>
</feature>
<dbReference type="AlphaFoldDB" id="A0A4C1X4D5"/>
<dbReference type="EC" id="3.1.3.1" evidence="1"/>
<keyword evidence="4" id="KW-1185">Reference proteome</keyword>
<dbReference type="SUPFAM" id="SSF53649">
    <property type="entry name" value="Alkaline phosphatase-like"/>
    <property type="match status" value="1"/>
</dbReference>
<dbReference type="SMART" id="SM00098">
    <property type="entry name" value="alkPPc"/>
    <property type="match status" value="1"/>
</dbReference>
<organism evidence="3 4">
    <name type="scientific">Eumeta variegata</name>
    <name type="common">Bagworm moth</name>
    <name type="synonym">Eumeta japonica</name>
    <dbReference type="NCBI Taxonomy" id="151549"/>
    <lineage>
        <taxon>Eukaryota</taxon>
        <taxon>Metazoa</taxon>
        <taxon>Ecdysozoa</taxon>
        <taxon>Arthropoda</taxon>
        <taxon>Hexapoda</taxon>
        <taxon>Insecta</taxon>
        <taxon>Pterygota</taxon>
        <taxon>Neoptera</taxon>
        <taxon>Endopterygota</taxon>
        <taxon>Lepidoptera</taxon>
        <taxon>Glossata</taxon>
        <taxon>Ditrysia</taxon>
        <taxon>Tineoidea</taxon>
        <taxon>Psychidae</taxon>
        <taxon>Oiketicinae</taxon>
        <taxon>Eumeta</taxon>
    </lineage>
</organism>
<reference evidence="3 4" key="1">
    <citation type="journal article" date="2019" name="Commun. Biol.">
        <title>The bagworm genome reveals a unique fibroin gene that provides high tensile strength.</title>
        <authorList>
            <person name="Kono N."/>
            <person name="Nakamura H."/>
            <person name="Ohtoshi R."/>
            <person name="Tomita M."/>
            <person name="Numata K."/>
            <person name="Arakawa K."/>
        </authorList>
    </citation>
    <scope>NUCLEOTIDE SEQUENCE [LARGE SCALE GENOMIC DNA]</scope>
</reference>
<dbReference type="EMBL" id="BGZK01000710">
    <property type="protein sequence ID" value="GBP57167.1"/>
    <property type="molecule type" value="Genomic_DNA"/>
</dbReference>
<dbReference type="GO" id="GO:0004035">
    <property type="term" value="F:alkaline phosphatase activity"/>
    <property type="evidence" value="ECO:0007669"/>
    <property type="project" value="UniProtKB-EC"/>
</dbReference>
<evidence type="ECO:0000313" key="3">
    <source>
        <dbReference type="EMBL" id="GBP57167.1"/>
    </source>
</evidence>
<evidence type="ECO:0000256" key="2">
    <source>
        <dbReference type="PIRSR" id="PIRSR601952-2"/>
    </source>
</evidence>
<gene>
    <name evidence="3" type="primary">ALPL</name>
    <name evidence="3" type="ORF">EVAR_37846_1</name>
</gene>
<dbReference type="STRING" id="151549.A0A4C1X4D5"/>
<dbReference type="PANTHER" id="PTHR11596">
    <property type="entry name" value="ALKALINE PHOSPHATASE"/>
    <property type="match status" value="1"/>
</dbReference>
<feature type="binding site" evidence="2">
    <location>
        <position position="130"/>
    </location>
    <ligand>
        <name>Zn(2+)</name>
        <dbReference type="ChEBI" id="CHEBI:29105"/>
        <label>2</label>
    </ligand>
</feature>
<feature type="binding site" evidence="2">
    <location>
        <position position="92"/>
    </location>
    <ligand>
        <name>Zn(2+)</name>
        <dbReference type="ChEBI" id="CHEBI:29105"/>
        <label>2</label>
    </ligand>
</feature>
<sequence>MIFYDLKCNLSAQQSLARLRIAFGDEARRVFTTGLHNSSAVVSISVATGQGFSSLEEAVEDYEKRGFEVTRKERHTCFQNRFICGRIDHAHHYNNPYRALDETLELETALLAALERVNPTETLIVVTADHGHVMTFGGQATPRGHPVLGADTVPSDIDGLRYTTILYGSGPGHAEPRAVPANASGAAGADAVHAAAAPRQWATHGGEDVPVYALGPMATILFAGVVEQSYIPHAIAYAACLAHQGRRCQVKANSTQAQAKIPSCVAPEVSSVSVGEDAAAGEAAGGRRVVVASSVMSDERTRAAASAPRAAPLIARHHFKFTPYARNARVTTLGLSVNKDGDDYLLSGFEGPDVAIRSRTTPSTRCNRHAVTCNPKVLAHLQLPACKKKFKRFK</sequence>
<evidence type="ECO:0000313" key="4">
    <source>
        <dbReference type="Proteomes" id="UP000299102"/>
    </source>
</evidence>
<protein>
    <recommendedName>
        <fullName evidence="1">alkaline phosphatase</fullName>
        <ecNumber evidence="1">3.1.3.1</ecNumber>
    </recommendedName>
</protein>
<dbReference type="Proteomes" id="UP000299102">
    <property type="component" value="Unassembled WGS sequence"/>
</dbReference>
<feature type="binding site" evidence="2">
    <location>
        <position position="129"/>
    </location>
    <ligand>
        <name>Zn(2+)</name>
        <dbReference type="ChEBI" id="CHEBI:29105"/>
        <label>2</label>
    </ligand>
</feature>
<keyword evidence="2" id="KW-0479">Metal-binding</keyword>
<dbReference type="InterPro" id="IPR001952">
    <property type="entry name" value="Alkaline_phosphatase"/>
</dbReference>
<keyword evidence="2" id="KW-0862">Zinc</keyword>
<comment type="cofactor">
    <cofactor evidence="2">
        <name>Zn(2+)</name>
        <dbReference type="ChEBI" id="CHEBI:29105"/>
    </cofactor>
    <text evidence="2">Binds 2 Zn(2+) ions.</text>
</comment>
<evidence type="ECO:0000256" key="1">
    <source>
        <dbReference type="ARBA" id="ARBA00012647"/>
    </source>
</evidence>
<name>A0A4C1X4D5_EUMVA</name>
<dbReference type="InterPro" id="IPR017850">
    <property type="entry name" value="Alkaline_phosphatase_core_sf"/>
</dbReference>
<dbReference type="GO" id="GO:0046872">
    <property type="term" value="F:metal ion binding"/>
    <property type="evidence" value="ECO:0007669"/>
    <property type="project" value="UniProtKB-KW"/>
</dbReference>
<comment type="caution">
    <text evidence="3">The sequence shown here is derived from an EMBL/GenBank/DDBJ whole genome shotgun (WGS) entry which is preliminary data.</text>
</comment>
<proteinExistence type="predicted"/>
<dbReference type="OrthoDB" id="5818554at2759"/>
<dbReference type="Gene3D" id="3.40.720.10">
    <property type="entry name" value="Alkaline Phosphatase, subunit A"/>
    <property type="match status" value="1"/>
</dbReference>
<feature type="binding site" evidence="2">
    <location>
        <position position="88"/>
    </location>
    <ligand>
        <name>Zn(2+)</name>
        <dbReference type="ChEBI" id="CHEBI:29105"/>
        <label>2</label>
    </ligand>
</feature>
<accession>A0A4C1X4D5</accession>
<dbReference type="PANTHER" id="PTHR11596:SF91">
    <property type="entry name" value="ALKALINE PHOSPHATASE-RELATED"/>
    <property type="match status" value="1"/>
</dbReference>